<sequence>MSLVSDPMEVRHALEELLDQLAPLHMADEELGSVELVVAEALNNIVEHAYLGRDDGRIELHWVLSGNGLHIRITDNGVPMPEGRIPLHPDQSPKDHAALVPEGGFGWFLIGGLAHNIVYRRDRGRNVLSFRLAVALD</sequence>
<proteinExistence type="predicted"/>
<keyword evidence="1" id="KW-0418">Kinase</keyword>
<feature type="domain" description="Histidine kinase/HSP90-like ATPase" evidence="2">
    <location>
        <begin position="7"/>
        <end position="131"/>
    </location>
</feature>
<dbReference type="PANTHER" id="PTHR35526">
    <property type="entry name" value="ANTI-SIGMA-F FACTOR RSBW-RELATED"/>
    <property type="match status" value="1"/>
</dbReference>
<comment type="caution">
    <text evidence="3">The sequence shown here is derived from an EMBL/GenBank/DDBJ whole genome shotgun (WGS) entry which is preliminary data.</text>
</comment>
<keyword evidence="1" id="KW-0723">Serine/threonine-protein kinase</keyword>
<dbReference type="SUPFAM" id="SSF55874">
    <property type="entry name" value="ATPase domain of HSP90 chaperone/DNA topoisomerase II/histidine kinase"/>
    <property type="match status" value="1"/>
</dbReference>
<evidence type="ECO:0000259" key="2">
    <source>
        <dbReference type="Pfam" id="PF13581"/>
    </source>
</evidence>
<dbReference type="eggNOG" id="COG2172">
    <property type="taxonomic scope" value="Bacteria"/>
</dbReference>
<dbReference type="EMBL" id="AQQX01000002">
    <property type="protein sequence ID" value="KGM49844.1"/>
    <property type="molecule type" value="Genomic_DNA"/>
</dbReference>
<reference evidence="3 4" key="1">
    <citation type="journal article" date="2015" name="Antonie Van Leeuwenhoek">
        <title>Pseudooceanicola atlanticus gen. nov. sp. nov., isolated from surface seawater of the Atlantic Ocean and reclassification of Oceanicola batsensis, Oceanicola marinus, Oceanicola nitratireducens, Oceanicola nanhaiensis, Oceanicola antarcticus and Oceanicola flagellatus, as Pseudooceanicola batsensis comb. nov., Pseudooceanicola marinus comb. nov., Pseudooceanicola nitratireducens comb. nov., Pseudooceanicola nanhaiensis comb. nov., Pseudooceanicola antarcticus comb. nov., and Pseudooceanicola flagellatus comb. nov.</title>
        <authorList>
            <person name="Lai Q."/>
            <person name="Li G."/>
            <person name="Liu X."/>
            <person name="Du Y."/>
            <person name="Sun F."/>
            <person name="Shao Z."/>
        </authorList>
    </citation>
    <scope>NUCLEOTIDE SEQUENCE [LARGE SCALE GENOMIC DNA]</scope>
    <source>
        <strain evidence="3 4">22II-s11g</strain>
    </source>
</reference>
<gene>
    <name evidence="3" type="ORF">ATO9_07490</name>
</gene>
<dbReference type="CDD" id="cd16936">
    <property type="entry name" value="HATPase_RsbW-like"/>
    <property type="match status" value="1"/>
</dbReference>
<evidence type="ECO:0000313" key="3">
    <source>
        <dbReference type="EMBL" id="KGM49844.1"/>
    </source>
</evidence>
<organism evidence="3 4">
    <name type="scientific">Pseudooceanicola atlanticus</name>
    <dbReference type="NCBI Taxonomy" id="1461694"/>
    <lineage>
        <taxon>Bacteria</taxon>
        <taxon>Pseudomonadati</taxon>
        <taxon>Pseudomonadota</taxon>
        <taxon>Alphaproteobacteria</taxon>
        <taxon>Rhodobacterales</taxon>
        <taxon>Paracoccaceae</taxon>
        <taxon>Pseudooceanicola</taxon>
    </lineage>
</organism>
<dbReference type="AlphaFoldDB" id="A0A0A0EHL3"/>
<evidence type="ECO:0000256" key="1">
    <source>
        <dbReference type="ARBA" id="ARBA00022527"/>
    </source>
</evidence>
<dbReference type="Gene3D" id="3.30.565.10">
    <property type="entry name" value="Histidine kinase-like ATPase, C-terminal domain"/>
    <property type="match status" value="1"/>
</dbReference>
<accession>A0A0A0EHL3</accession>
<evidence type="ECO:0000313" key="4">
    <source>
        <dbReference type="Proteomes" id="UP000030004"/>
    </source>
</evidence>
<keyword evidence="1" id="KW-0808">Transferase</keyword>
<dbReference type="InterPro" id="IPR050267">
    <property type="entry name" value="Anti-sigma-factor_SerPK"/>
</dbReference>
<dbReference type="PANTHER" id="PTHR35526:SF3">
    <property type="entry name" value="ANTI-SIGMA-F FACTOR RSBW"/>
    <property type="match status" value="1"/>
</dbReference>
<dbReference type="STRING" id="1461694.ATO9_07490"/>
<dbReference type="Pfam" id="PF13581">
    <property type="entry name" value="HATPase_c_2"/>
    <property type="match status" value="1"/>
</dbReference>
<name>A0A0A0EHL3_9RHOB</name>
<keyword evidence="4" id="KW-1185">Reference proteome</keyword>
<dbReference type="Proteomes" id="UP000030004">
    <property type="component" value="Unassembled WGS sequence"/>
</dbReference>
<dbReference type="InterPro" id="IPR036890">
    <property type="entry name" value="HATPase_C_sf"/>
</dbReference>
<dbReference type="InterPro" id="IPR003594">
    <property type="entry name" value="HATPase_dom"/>
</dbReference>
<protein>
    <recommendedName>
        <fullName evidence="2">Histidine kinase/HSP90-like ATPase domain-containing protein</fullName>
    </recommendedName>
</protein>
<dbReference type="GO" id="GO:0004674">
    <property type="term" value="F:protein serine/threonine kinase activity"/>
    <property type="evidence" value="ECO:0007669"/>
    <property type="project" value="UniProtKB-KW"/>
</dbReference>